<evidence type="ECO:0000313" key="1">
    <source>
        <dbReference type="EMBL" id="MFC5989054.1"/>
    </source>
</evidence>
<dbReference type="GO" id="GO:0016787">
    <property type="term" value="F:hydrolase activity"/>
    <property type="evidence" value="ECO:0007669"/>
    <property type="project" value="UniProtKB-KW"/>
</dbReference>
<keyword evidence="2" id="KW-1185">Reference proteome</keyword>
<dbReference type="InterPro" id="IPR000801">
    <property type="entry name" value="Esterase-like"/>
</dbReference>
<proteinExistence type="predicted"/>
<dbReference type="Proteomes" id="UP001596250">
    <property type="component" value="Unassembled WGS sequence"/>
</dbReference>
<dbReference type="PANTHER" id="PTHR48098">
    <property type="entry name" value="ENTEROCHELIN ESTERASE-RELATED"/>
    <property type="match status" value="1"/>
</dbReference>
<reference evidence="2" key="1">
    <citation type="journal article" date="2019" name="Int. J. Syst. Evol. Microbiol.">
        <title>The Global Catalogue of Microorganisms (GCM) 10K type strain sequencing project: providing services to taxonomists for standard genome sequencing and annotation.</title>
        <authorList>
            <consortium name="The Broad Institute Genomics Platform"/>
            <consortium name="The Broad Institute Genome Sequencing Center for Infectious Disease"/>
            <person name="Wu L."/>
            <person name="Ma J."/>
        </authorList>
    </citation>
    <scope>NUCLEOTIDE SEQUENCE [LARGE SCALE GENOMIC DNA]</scope>
    <source>
        <strain evidence="2">CCM 8749</strain>
    </source>
</reference>
<accession>A0ABW1IW75</accession>
<dbReference type="Pfam" id="PF00756">
    <property type="entry name" value="Esterase"/>
    <property type="match status" value="1"/>
</dbReference>
<dbReference type="EMBL" id="JBHSQV010000186">
    <property type="protein sequence ID" value="MFC5989054.1"/>
    <property type="molecule type" value="Genomic_DNA"/>
</dbReference>
<dbReference type="InterPro" id="IPR029058">
    <property type="entry name" value="AB_hydrolase_fold"/>
</dbReference>
<sequence>MSDSKYYQRTIVKEQLDSTFLGMQRNLRVYLPPGYNELHSYPAIYCQDGEEFFNFGRIATHATRLILDEGLQPAIIVGVDVNMPERTNEYSPDGSRFGAYCQFFTKELLPFIEERYPVRPQPDDRILAGDSLGGTVSLHLVLDYPELFKKVLSLSGAFLPSTITRLQQEPDLSFLDIYMLIGTDETEVKTERGTFDFLQLNRETKEILERKNVRPVYLEREGKHIWGFWQKELPEALSYFLLS</sequence>
<dbReference type="InterPro" id="IPR050583">
    <property type="entry name" value="Mycobacterial_A85_antigen"/>
</dbReference>
<gene>
    <name evidence="1" type="ORF">ACFPXP_21835</name>
</gene>
<dbReference type="RefSeq" id="WP_379896603.1">
    <property type="nucleotide sequence ID" value="NZ_CBCSCT010000005.1"/>
</dbReference>
<name>A0ABW1IW75_9BACL</name>
<dbReference type="PANTHER" id="PTHR48098:SF3">
    <property type="entry name" value="IRON(III) ENTEROBACTIN ESTERASE"/>
    <property type="match status" value="1"/>
</dbReference>
<organism evidence="1 2">
    <name type="scientific">Marinicrinis lubricantis</name>
    <dbReference type="NCBI Taxonomy" id="2086470"/>
    <lineage>
        <taxon>Bacteria</taxon>
        <taxon>Bacillati</taxon>
        <taxon>Bacillota</taxon>
        <taxon>Bacilli</taxon>
        <taxon>Bacillales</taxon>
        <taxon>Paenibacillaceae</taxon>
    </lineage>
</organism>
<evidence type="ECO:0000313" key="2">
    <source>
        <dbReference type="Proteomes" id="UP001596250"/>
    </source>
</evidence>
<dbReference type="SUPFAM" id="SSF53474">
    <property type="entry name" value="alpha/beta-Hydrolases"/>
    <property type="match status" value="1"/>
</dbReference>
<protein>
    <submittedName>
        <fullName evidence="1">Alpha/beta hydrolase</fullName>
    </submittedName>
</protein>
<dbReference type="Gene3D" id="3.40.50.1820">
    <property type="entry name" value="alpha/beta hydrolase"/>
    <property type="match status" value="1"/>
</dbReference>
<keyword evidence="1" id="KW-0378">Hydrolase</keyword>
<comment type="caution">
    <text evidence="1">The sequence shown here is derived from an EMBL/GenBank/DDBJ whole genome shotgun (WGS) entry which is preliminary data.</text>
</comment>